<evidence type="ECO:0000313" key="3">
    <source>
        <dbReference type="Proteomes" id="UP000472727"/>
    </source>
</evidence>
<accession>A0A7C8QQV3</accession>
<feature type="region of interest" description="Disordered" evidence="1">
    <location>
        <begin position="99"/>
        <end position="146"/>
    </location>
</feature>
<proteinExistence type="predicted"/>
<evidence type="ECO:0000256" key="1">
    <source>
        <dbReference type="SAM" id="MobiDB-lite"/>
    </source>
</evidence>
<protein>
    <submittedName>
        <fullName evidence="2">Uncharacterized protein</fullName>
    </submittedName>
</protein>
<name>A0A7C8QQV3_ORBOL</name>
<feature type="compositionally biased region" description="Polar residues" evidence="1">
    <location>
        <begin position="99"/>
        <end position="122"/>
    </location>
</feature>
<dbReference type="Proteomes" id="UP000472727">
    <property type="component" value="Unassembled WGS sequence"/>
</dbReference>
<dbReference type="EMBL" id="WIWS01000037">
    <property type="protein sequence ID" value="KAF3219265.1"/>
    <property type="molecule type" value="Genomic_DNA"/>
</dbReference>
<dbReference type="AlphaFoldDB" id="A0A7C8QQV3"/>
<organism evidence="2 3">
    <name type="scientific">Orbilia oligospora</name>
    <name type="common">Nematode-trapping fungus</name>
    <name type="synonym">Arthrobotrys oligospora</name>
    <dbReference type="NCBI Taxonomy" id="2813651"/>
    <lineage>
        <taxon>Eukaryota</taxon>
        <taxon>Fungi</taxon>
        <taxon>Dikarya</taxon>
        <taxon>Ascomycota</taxon>
        <taxon>Pezizomycotina</taxon>
        <taxon>Orbiliomycetes</taxon>
        <taxon>Orbiliales</taxon>
        <taxon>Orbiliaceae</taxon>
        <taxon>Orbilia</taxon>
    </lineage>
</organism>
<sequence>MLTGFKKVSPSIKRIEGKHDLGKYAEEQAAAATNTVAMLPAQGESMSLHEMLQEPFHRIAEESLKDLSGYMAASSSSISNTTIGSTKPEMPENSLANISSEGIQSDTPSFVTDKSGVGNDSTQDIEHGLTVVTITSEPASKNFEDE</sequence>
<evidence type="ECO:0000313" key="2">
    <source>
        <dbReference type="EMBL" id="KAF3219265.1"/>
    </source>
</evidence>
<gene>
    <name evidence="2" type="ORF">TWF106_007106</name>
</gene>
<comment type="caution">
    <text evidence="2">The sequence shown here is derived from an EMBL/GenBank/DDBJ whole genome shotgun (WGS) entry which is preliminary data.</text>
</comment>
<reference evidence="2 3" key="1">
    <citation type="submission" date="2019-06" db="EMBL/GenBank/DDBJ databases">
        <authorList>
            <person name="Palmer J.M."/>
        </authorList>
    </citation>
    <scope>NUCLEOTIDE SEQUENCE [LARGE SCALE GENOMIC DNA]</scope>
    <source>
        <strain evidence="2 3">TWF106</strain>
    </source>
</reference>